<accession>A0A136Q6W1</accession>
<feature type="compositionally biased region" description="Low complexity" evidence="1">
    <location>
        <begin position="202"/>
        <end position="211"/>
    </location>
</feature>
<dbReference type="Proteomes" id="UP000070366">
    <property type="component" value="Unassembled WGS sequence"/>
</dbReference>
<evidence type="ECO:0000256" key="1">
    <source>
        <dbReference type="SAM" id="MobiDB-lite"/>
    </source>
</evidence>
<feature type="compositionally biased region" description="Polar residues" evidence="1">
    <location>
        <begin position="229"/>
        <end position="238"/>
    </location>
</feature>
<gene>
    <name evidence="2" type="ORF">HMPREF3293_00796</name>
</gene>
<protein>
    <submittedName>
        <fullName evidence="2">Uncharacterized protein</fullName>
    </submittedName>
</protein>
<keyword evidence="3" id="KW-1185">Reference proteome</keyword>
<name>A0A136Q6W1_9FIRM</name>
<dbReference type="STRING" id="626937.HMPREF3293_00796"/>
<proteinExistence type="predicted"/>
<comment type="caution">
    <text evidence="2">The sequence shown here is derived from an EMBL/GenBank/DDBJ whole genome shotgun (WGS) entry which is preliminary data.</text>
</comment>
<feature type="region of interest" description="Disordered" evidence="1">
    <location>
        <begin position="199"/>
        <end position="238"/>
    </location>
</feature>
<feature type="compositionally biased region" description="Basic and acidic residues" evidence="1">
    <location>
        <begin position="171"/>
        <end position="183"/>
    </location>
</feature>
<organism evidence="2 3">
    <name type="scientific">Christensenella minuta</name>
    <dbReference type="NCBI Taxonomy" id="626937"/>
    <lineage>
        <taxon>Bacteria</taxon>
        <taxon>Bacillati</taxon>
        <taxon>Bacillota</taxon>
        <taxon>Clostridia</taxon>
        <taxon>Christensenellales</taxon>
        <taxon>Christensenellaceae</taxon>
        <taxon>Christensenella</taxon>
    </lineage>
</organism>
<dbReference type="EMBL" id="LSZW01000046">
    <property type="protein sequence ID" value="KXK66390.1"/>
    <property type="molecule type" value="Genomic_DNA"/>
</dbReference>
<reference evidence="2 3" key="1">
    <citation type="submission" date="2016-02" db="EMBL/GenBank/DDBJ databases">
        <authorList>
            <person name="Wen L."/>
            <person name="He K."/>
            <person name="Yang H."/>
        </authorList>
    </citation>
    <scope>NUCLEOTIDE SEQUENCE [LARGE SCALE GENOMIC DNA]</scope>
    <source>
        <strain evidence="2 3">DSM 22607</strain>
    </source>
</reference>
<evidence type="ECO:0000313" key="2">
    <source>
        <dbReference type="EMBL" id="KXK66390.1"/>
    </source>
</evidence>
<evidence type="ECO:0000313" key="3">
    <source>
        <dbReference type="Proteomes" id="UP000070366"/>
    </source>
</evidence>
<sequence length="238" mass="26011">MGKSYLHFTIIYSLCKGLQTFRYCVSWFFSAKEGTRPAQERKKAGAAAPAFRQIPFPLDAHARLLFPALYRGIRRPVPKRPGAVRSVDAGRRAAGPAPPPAKTVCLPVHYAFGSAYLTGGLHNKIPPQNRNLRGDLVSQTYCPVRAAAEWITGGNRDHKEDDPLDAGSAAAKEKKNHPDRPWDITKSRCTAYLFLKSRAAKKPQAASANAPKTKKPKIRLNGTAAPDSGSIQTAARRL</sequence>
<feature type="region of interest" description="Disordered" evidence="1">
    <location>
        <begin position="153"/>
        <end position="183"/>
    </location>
</feature>
<dbReference type="RefSeq" id="WP_156515118.1">
    <property type="nucleotide sequence ID" value="NZ_CABMOF010000012.1"/>
</dbReference>
<dbReference type="AlphaFoldDB" id="A0A136Q6W1"/>